<dbReference type="InterPro" id="IPR036621">
    <property type="entry name" value="Anticodon-bd_dom_sf"/>
</dbReference>
<dbReference type="NCBIfam" id="TIGR00442">
    <property type="entry name" value="hisS"/>
    <property type="match status" value="1"/>
</dbReference>
<dbReference type="CDD" id="cd00773">
    <property type="entry name" value="HisRS-like_core"/>
    <property type="match status" value="1"/>
</dbReference>
<dbReference type="SUPFAM" id="SSF55681">
    <property type="entry name" value="Class II aaRS and biotin synthetases"/>
    <property type="match status" value="1"/>
</dbReference>
<protein>
    <recommendedName>
        <fullName evidence="7">Histidine--tRNA ligase</fullName>
        <ecNumber evidence="7">6.1.1.21</ecNumber>
    </recommendedName>
    <alternativeName>
        <fullName evidence="7">Histidyl-tRNA synthetase</fullName>
        <shortName evidence="7">HisRS</shortName>
    </alternativeName>
</protein>
<dbReference type="InterPro" id="IPR015807">
    <property type="entry name" value="His-tRNA-ligase"/>
</dbReference>
<gene>
    <name evidence="7" type="primary">hisS</name>
    <name evidence="10" type="ORF">A3A75_05815</name>
</gene>
<keyword evidence="7 10" id="KW-0436">Ligase</keyword>
<comment type="catalytic activity">
    <reaction evidence="6 7">
        <text>tRNA(His) + L-histidine + ATP = L-histidyl-tRNA(His) + AMP + diphosphate + H(+)</text>
        <dbReference type="Rhea" id="RHEA:17313"/>
        <dbReference type="Rhea" id="RHEA-COMP:9665"/>
        <dbReference type="Rhea" id="RHEA-COMP:9689"/>
        <dbReference type="ChEBI" id="CHEBI:15378"/>
        <dbReference type="ChEBI" id="CHEBI:30616"/>
        <dbReference type="ChEBI" id="CHEBI:33019"/>
        <dbReference type="ChEBI" id="CHEBI:57595"/>
        <dbReference type="ChEBI" id="CHEBI:78442"/>
        <dbReference type="ChEBI" id="CHEBI:78527"/>
        <dbReference type="ChEBI" id="CHEBI:456215"/>
        <dbReference type="EC" id="6.1.1.21"/>
    </reaction>
</comment>
<dbReference type="Gene3D" id="3.40.50.800">
    <property type="entry name" value="Anticodon-binding domain"/>
    <property type="match status" value="1"/>
</dbReference>
<feature type="binding site" evidence="8">
    <location>
        <begin position="81"/>
        <end position="83"/>
    </location>
    <ligand>
        <name>L-histidine</name>
        <dbReference type="ChEBI" id="CHEBI:57595"/>
    </ligand>
</feature>
<feature type="binding site" evidence="8">
    <location>
        <begin position="259"/>
        <end position="260"/>
    </location>
    <ligand>
        <name>L-histidine</name>
        <dbReference type="ChEBI" id="CHEBI:57595"/>
    </ligand>
</feature>
<keyword evidence="5 7" id="KW-0030">Aminoacyl-tRNA synthetase</keyword>
<dbReference type="Pfam" id="PF13393">
    <property type="entry name" value="tRNA-synt_His"/>
    <property type="match status" value="1"/>
</dbReference>
<evidence type="ECO:0000256" key="1">
    <source>
        <dbReference type="ARBA" id="ARBA00008226"/>
    </source>
</evidence>
<feature type="binding site" evidence="8">
    <location>
        <position position="125"/>
    </location>
    <ligand>
        <name>L-histidine</name>
        <dbReference type="ChEBI" id="CHEBI:57595"/>
    </ligand>
</feature>
<dbReference type="GO" id="GO:0005524">
    <property type="term" value="F:ATP binding"/>
    <property type="evidence" value="ECO:0007669"/>
    <property type="project" value="UniProtKB-UniRule"/>
</dbReference>
<dbReference type="GO" id="GO:0006427">
    <property type="term" value="P:histidyl-tRNA aminoacylation"/>
    <property type="evidence" value="ECO:0007669"/>
    <property type="project" value="UniProtKB-UniRule"/>
</dbReference>
<evidence type="ECO:0000256" key="4">
    <source>
        <dbReference type="ARBA" id="ARBA00022917"/>
    </source>
</evidence>
<evidence type="ECO:0000256" key="5">
    <source>
        <dbReference type="ARBA" id="ARBA00023146"/>
    </source>
</evidence>
<dbReference type="InterPro" id="IPR041715">
    <property type="entry name" value="HisRS-like_core"/>
</dbReference>
<comment type="caution">
    <text evidence="10">The sequence shown here is derived from an EMBL/GenBank/DDBJ whole genome shotgun (WGS) entry which is preliminary data.</text>
</comment>
<evidence type="ECO:0000259" key="9">
    <source>
        <dbReference type="PROSITE" id="PS50862"/>
    </source>
</evidence>
<keyword evidence="4 7" id="KW-0648">Protein biosynthesis</keyword>
<dbReference type="PROSITE" id="PS50862">
    <property type="entry name" value="AA_TRNA_LIGASE_II"/>
    <property type="match status" value="1"/>
</dbReference>
<dbReference type="EC" id="6.1.1.21" evidence="7"/>
<feature type="binding site" evidence="8">
    <location>
        <position position="129"/>
    </location>
    <ligand>
        <name>L-histidine</name>
        <dbReference type="ChEBI" id="CHEBI:57595"/>
    </ligand>
</feature>
<evidence type="ECO:0000256" key="3">
    <source>
        <dbReference type="ARBA" id="ARBA00022840"/>
    </source>
</evidence>
<dbReference type="InterPro" id="IPR004154">
    <property type="entry name" value="Anticodon-bd"/>
</dbReference>
<dbReference type="InterPro" id="IPR004516">
    <property type="entry name" value="HisRS/HisZ"/>
</dbReference>
<feature type="binding site" evidence="8">
    <location>
        <position position="255"/>
    </location>
    <ligand>
        <name>L-histidine</name>
        <dbReference type="ChEBI" id="CHEBI:57595"/>
    </ligand>
</feature>
<dbReference type="InterPro" id="IPR006195">
    <property type="entry name" value="aa-tRNA-synth_II"/>
</dbReference>
<dbReference type="InterPro" id="IPR045864">
    <property type="entry name" value="aa-tRNA-synth_II/BPL/LPL"/>
</dbReference>
<organism evidence="10 11">
    <name type="scientific">Candidatus Woesebacteria bacterium RIFCSPLOWO2_01_FULL_39_10</name>
    <dbReference type="NCBI Taxonomy" id="1802516"/>
    <lineage>
        <taxon>Bacteria</taxon>
        <taxon>Candidatus Woeseibacteriota</taxon>
    </lineage>
</organism>
<evidence type="ECO:0000256" key="2">
    <source>
        <dbReference type="ARBA" id="ARBA00022741"/>
    </source>
</evidence>
<reference evidence="10 11" key="1">
    <citation type="journal article" date="2016" name="Nat. Commun.">
        <title>Thousands of microbial genomes shed light on interconnected biogeochemical processes in an aquifer system.</title>
        <authorList>
            <person name="Anantharaman K."/>
            <person name="Brown C.T."/>
            <person name="Hug L.A."/>
            <person name="Sharon I."/>
            <person name="Castelle C.J."/>
            <person name="Probst A.J."/>
            <person name="Thomas B.C."/>
            <person name="Singh A."/>
            <person name="Wilkins M.J."/>
            <person name="Karaoz U."/>
            <person name="Brodie E.L."/>
            <person name="Williams K.H."/>
            <person name="Hubbard S.S."/>
            <person name="Banfield J.F."/>
        </authorList>
    </citation>
    <scope>NUCLEOTIDE SEQUENCE [LARGE SCALE GENOMIC DNA]</scope>
</reference>
<dbReference type="GO" id="GO:0004821">
    <property type="term" value="F:histidine-tRNA ligase activity"/>
    <property type="evidence" value="ECO:0007669"/>
    <property type="project" value="UniProtKB-UniRule"/>
</dbReference>
<dbReference type="STRING" id="1802516.A3A75_05815"/>
<dbReference type="AlphaFoldDB" id="A0A1F8B847"/>
<feature type="binding site" evidence="8">
    <location>
        <position position="111"/>
    </location>
    <ligand>
        <name>L-histidine</name>
        <dbReference type="ChEBI" id="CHEBI:57595"/>
    </ligand>
</feature>
<dbReference type="PANTHER" id="PTHR11476:SF7">
    <property type="entry name" value="HISTIDINE--TRNA LIGASE"/>
    <property type="match status" value="1"/>
</dbReference>
<name>A0A1F8B847_9BACT</name>
<dbReference type="EMBL" id="MGHC01000010">
    <property type="protein sequence ID" value="OGM60187.1"/>
    <property type="molecule type" value="Genomic_DNA"/>
</dbReference>
<proteinExistence type="inferred from homology"/>
<dbReference type="GO" id="GO:0005737">
    <property type="term" value="C:cytoplasm"/>
    <property type="evidence" value="ECO:0007669"/>
    <property type="project" value="UniProtKB-SubCell"/>
</dbReference>
<dbReference type="Proteomes" id="UP000179018">
    <property type="component" value="Unassembled WGS sequence"/>
</dbReference>
<dbReference type="Gene3D" id="3.30.930.10">
    <property type="entry name" value="Bira Bifunctional Protein, Domain 2"/>
    <property type="match status" value="1"/>
</dbReference>
<evidence type="ECO:0000313" key="11">
    <source>
        <dbReference type="Proteomes" id="UP000179018"/>
    </source>
</evidence>
<keyword evidence="3 7" id="KW-0067">ATP-binding</keyword>
<comment type="similarity">
    <text evidence="1 7">Belongs to the class-II aminoacyl-tRNA synthetase family.</text>
</comment>
<comment type="subunit">
    <text evidence="7">Homodimer.</text>
</comment>
<evidence type="ECO:0000256" key="6">
    <source>
        <dbReference type="ARBA" id="ARBA00047639"/>
    </source>
</evidence>
<dbReference type="PIRSF" id="PIRSF001549">
    <property type="entry name" value="His-tRNA_synth"/>
    <property type="match status" value="1"/>
</dbReference>
<dbReference type="HAMAP" id="MF_00127">
    <property type="entry name" value="His_tRNA_synth"/>
    <property type="match status" value="1"/>
</dbReference>
<keyword evidence="7" id="KW-0963">Cytoplasm</keyword>
<dbReference type="Pfam" id="PF03129">
    <property type="entry name" value="HGTP_anticodon"/>
    <property type="match status" value="1"/>
</dbReference>
<comment type="subcellular location">
    <subcellularLocation>
        <location evidence="7">Cytoplasm</location>
    </subcellularLocation>
</comment>
<dbReference type="PANTHER" id="PTHR11476">
    <property type="entry name" value="HISTIDYL-TRNA SYNTHETASE"/>
    <property type="match status" value="1"/>
</dbReference>
<evidence type="ECO:0000256" key="8">
    <source>
        <dbReference type="PIRSR" id="PIRSR001549-1"/>
    </source>
</evidence>
<evidence type="ECO:0000313" key="10">
    <source>
        <dbReference type="EMBL" id="OGM60187.1"/>
    </source>
</evidence>
<feature type="domain" description="Aminoacyl-transfer RNA synthetases class-II family profile" evidence="9">
    <location>
        <begin position="1"/>
        <end position="333"/>
    </location>
</feature>
<sequence>MDNTKLQTLKGFRDFLPKEAKKRQYLIDKLREVFELFGFEPLETPALEYQELLLGKYGDEGDKLMYKFQDNGGRNVALRYDQTVPTARILATYQQNLPMPFRRYQIQNAWRADKPQSGRYREFLQCDADIYGTSSPLADAEIIALTNFIYKSLGFSNYKIYINDRNILFELMRFASIPDALQFKTVSEIDKLDRKTEEEVGSDLKEIGLKEESINHLFHHLNESKPNDNILSVINYCKSLGVEENRLIFQARLARGLDYYTGLIFEVKIDEYKAGSVLGGGRYDKLVESLSGLAVPAVGFGLGFDRTLEAMEQFKLFPDENKRRGVLVSVFSPSEVEISAQVSTTLREKGVEVEIFPDINTKLEKQLKYADKKGLKWLIVVGPKEKDSNTVILKDLETGHQEDVKLEDLVKKLQTTKSGH</sequence>
<dbReference type="SUPFAM" id="SSF52954">
    <property type="entry name" value="Class II aaRS ABD-related"/>
    <property type="match status" value="1"/>
</dbReference>
<accession>A0A1F8B847</accession>
<evidence type="ECO:0000256" key="7">
    <source>
        <dbReference type="HAMAP-Rule" id="MF_00127"/>
    </source>
</evidence>
<keyword evidence="2 7" id="KW-0547">Nucleotide-binding</keyword>